<protein>
    <recommendedName>
        <fullName evidence="3">G patch domain-containing protein 2-like</fullName>
    </recommendedName>
</protein>
<feature type="compositionally biased region" description="Pro residues" evidence="1">
    <location>
        <begin position="356"/>
        <end position="370"/>
    </location>
</feature>
<sequence>MDSALIQGIRRLLSDYDNMDELVQDLTAALEESSLPKRGATAKWSAISGDDSESSLEGGRTRDGRPRAERGQAQPSDSDELLQRLCAWRHRQSNVAAAESDSVNENFLPRPQRRKRKLKRMAVDPPSIPQLSRLKGRAAPAGPGRRLPSSLCGKRKRSVRERSLESLARVHRRSECCDSMDTGDAGAAGKPHGECSSSLSSSESDAGILTNDEGREGDDEQSDFFHEAGPACGIPAGVMAWWDEEGPLAQLGAHFQAILGASLAPHMPHPHRDGREIRSGRRRLGKSVRDAAKALAVSLPSEHRLAGRLAEVLSERGAHGRGAEVKRRRRAPPAGGGRAPDACPDWGARPRHRPFLDPPPPPPPPSPQPS</sequence>
<dbReference type="PANTHER" id="PTHR14195">
    <property type="entry name" value="G PATCH DOMAIN CONTAINING PROTEIN 2"/>
    <property type="match status" value="1"/>
</dbReference>
<feature type="region of interest" description="Disordered" evidence="1">
    <location>
        <begin position="177"/>
        <end position="223"/>
    </location>
</feature>
<feature type="compositionally biased region" description="Basic and acidic residues" evidence="1">
    <location>
        <begin position="59"/>
        <end position="70"/>
    </location>
</feature>
<evidence type="ECO:0000256" key="1">
    <source>
        <dbReference type="SAM" id="MobiDB-lite"/>
    </source>
</evidence>
<dbReference type="InterPro" id="IPR051189">
    <property type="entry name" value="Splicing_assoc_domain"/>
</dbReference>
<dbReference type="EMBL" id="GEFM01004576">
    <property type="protein sequence ID" value="JAP71220.1"/>
    <property type="molecule type" value="mRNA"/>
</dbReference>
<evidence type="ECO:0000313" key="2">
    <source>
        <dbReference type="EMBL" id="JAP71220.1"/>
    </source>
</evidence>
<accession>A0A131XYN2</accession>
<evidence type="ECO:0008006" key="3">
    <source>
        <dbReference type="Google" id="ProtNLM"/>
    </source>
</evidence>
<feature type="compositionally biased region" description="Basic residues" evidence="1">
    <location>
        <begin position="111"/>
        <end position="120"/>
    </location>
</feature>
<proteinExistence type="evidence at transcript level"/>
<name>A0A131XYN2_IXORI</name>
<feature type="region of interest" description="Disordered" evidence="1">
    <location>
        <begin position="314"/>
        <end position="370"/>
    </location>
</feature>
<dbReference type="AlphaFoldDB" id="A0A131XYN2"/>
<organism evidence="2">
    <name type="scientific">Ixodes ricinus</name>
    <name type="common">Common tick</name>
    <name type="synonym">Acarus ricinus</name>
    <dbReference type="NCBI Taxonomy" id="34613"/>
    <lineage>
        <taxon>Eukaryota</taxon>
        <taxon>Metazoa</taxon>
        <taxon>Ecdysozoa</taxon>
        <taxon>Arthropoda</taxon>
        <taxon>Chelicerata</taxon>
        <taxon>Arachnida</taxon>
        <taxon>Acari</taxon>
        <taxon>Parasitiformes</taxon>
        <taxon>Ixodida</taxon>
        <taxon>Ixodoidea</taxon>
        <taxon>Ixodidae</taxon>
        <taxon>Ixodinae</taxon>
        <taxon>Ixodes</taxon>
    </lineage>
</organism>
<feature type="region of interest" description="Disordered" evidence="1">
    <location>
        <begin position="95"/>
        <end position="158"/>
    </location>
</feature>
<feature type="region of interest" description="Disordered" evidence="1">
    <location>
        <begin position="33"/>
        <end position="79"/>
    </location>
</feature>
<reference evidence="2" key="1">
    <citation type="submission" date="2016-02" db="EMBL/GenBank/DDBJ databases">
        <title>RNAseq analyses of the midgut from blood- or serum-fed Ixodes ricinus ticks.</title>
        <authorList>
            <person name="Perner J."/>
            <person name="Provaznik J."/>
            <person name="Schrenkova J."/>
            <person name="Urbanova V."/>
            <person name="Ribeiro J.M."/>
            <person name="Kopacek P."/>
        </authorList>
    </citation>
    <scope>NUCLEOTIDE SEQUENCE</scope>
    <source>
        <tissue evidence="2">Gut</tissue>
    </source>
</reference>
<feature type="compositionally biased region" description="Basic and acidic residues" evidence="1">
    <location>
        <begin position="314"/>
        <end position="325"/>
    </location>
</feature>